<dbReference type="RefSeq" id="WP_264772650.1">
    <property type="nucleotide sequence ID" value="NZ_JAPDOG010000014.1"/>
</dbReference>
<accession>A0ABT3J5Q1</accession>
<evidence type="ECO:0000313" key="2">
    <source>
        <dbReference type="Proteomes" id="UP001207582"/>
    </source>
</evidence>
<evidence type="ECO:0000313" key="1">
    <source>
        <dbReference type="EMBL" id="MCW3783016.1"/>
    </source>
</evidence>
<protein>
    <submittedName>
        <fullName evidence="1">Uncharacterized protein</fullName>
    </submittedName>
</protein>
<proteinExistence type="predicted"/>
<dbReference type="Proteomes" id="UP001207582">
    <property type="component" value="Unassembled WGS sequence"/>
</dbReference>
<organism evidence="1 2">
    <name type="scientific">Defluviimonas salinarum</name>
    <dbReference type="NCBI Taxonomy" id="2992147"/>
    <lineage>
        <taxon>Bacteria</taxon>
        <taxon>Pseudomonadati</taxon>
        <taxon>Pseudomonadota</taxon>
        <taxon>Alphaproteobacteria</taxon>
        <taxon>Rhodobacterales</taxon>
        <taxon>Paracoccaceae</taxon>
        <taxon>Albidovulum</taxon>
    </lineage>
</organism>
<keyword evidence="2" id="KW-1185">Reference proteome</keyword>
<reference evidence="1 2" key="1">
    <citation type="submission" date="2022-10" db="EMBL/GenBank/DDBJ databases">
        <title>Defluviimonas sp. CAU 1641 isolated from mud.</title>
        <authorList>
            <person name="Kim W."/>
        </authorList>
    </citation>
    <scope>NUCLEOTIDE SEQUENCE [LARGE SCALE GENOMIC DNA]</scope>
    <source>
        <strain evidence="1 2">CAU 1641</strain>
    </source>
</reference>
<dbReference type="EMBL" id="JAPDOG010000014">
    <property type="protein sequence ID" value="MCW3783016.1"/>
    <property type="molecule type" value="Genomic_DNA"/>
</dbReference>
<gene>
    <name evidence="1" type="ORF">OM960_15815</name>
</gene>
<sequence>MVWIKDEFGLAENYQGSLAEVEKMIAAKVPVYASLAGLILHEGVQATAFSSFGATKLYDGVLALERGTVIGLEPVSVTADYRVECFEGELLHPPLHREELREMFWARQLEETGERPWFVAMLDTAELTVFFTGASEGEVERKVADAVRKLHPEEKSLHTALANQADLSVTRGVASAPAGCSHAAAIRRKDGGATFFLAEDTPGIEDLVWAHFIRTRSKPDGAVPASFDNALEIAERKGDRIDIGHLWLSDALVEEAIEDRRRLADDGPTP</sequence>
<comment type="caution">
    <text evidence="1">The sequence shown here is derived from an EMBL/GenBank/DDBJ whole genome shotgun (WGS) entry which is preliminary data.</text>
</comment>
<name>A0ABT3J5Q1_9RHOB</name>